<keyword evidence="9" id="KW-0460">Magnesium</keyword>
<accession>A0A2M8PYN9</accession>
<dbReference type="InterPro" id="IPR002646">
    <property type="entry name" value="PolA_pol_head_dom"/>
</dbReference>
<keyword evidence="7" id="KW-0479">Metal-binding</keyword>
<dbReference type="GO" id="GO:0046872">
    <property type="term" value="F:metal ion binding"/>
    <property type="evidence" value="ECO:0007669"/>
    <property type="project" value="UniProtKB-KW"/>
</dbReference>
<dbReference type="GO" id="GO:0000049">
    <property type="term" value="F:tRNA binding"/>
    <property type="evidence" value="ECO:0007669"/>
    <property type="project" value="UniProtKB-KW"/>
</dbReference>
<dbReference type="InterPro" id="IPR003607">
    <property type="entry name" value="HD/PDEase_dom"/>
</dbReference>
<feature type="domain" description="HD/PDEase" evidence="12">
    <location>
        <begin position="242"/>
        <end position="422"/>
    </location>
</feature>
<dbReference type="GO" id="GO:0016779">
    <property type="term" value="F:nucleotidyltransferase activity"/>
    <property type="evidence" value="ECO:0007669"/>
    <property type="project" value="UniProtKB-KW"/>
</dbReference>
<evidence type="ECO:0000256" key="7">
    <source>
        <dbReference type="ARBA" id="ARBA00022723"/>
    </source>
</evidence>
<dbReference type="InterPro" id="IPR050124">
    <property type="entry name" value="tRNA_CCA-adding_enzyme"/>
</dbReference>
<dbReference type="AlphaFoldDB" id="A0A2M8PYN9"/>
<protein>
    <submittedName>
        <fullName evidence="13">Polynucleotide adenylyltransferase</fullName>
    </submittedName>
</protein>
<dbReference type="CDD" id="cd05398">
    <property type="entry name" value="NT_ClassII-CCAase"/>
    <property type="match status" value="1"/>
</dbReference>
<evidence type="ECO:0000256" key="6">
    <source>
        <dbReference type="ARBA" id="ARBA00022695"/>
    </source>
</evidence>
<dbReference type="Pfam" id="PF12627">
    <property type="entry name" value="PolyA_pol_RNAbd"/>
    <property type="match status" value="1"/>
</dbReference>
<evidence type="ECO:0000256" key="2">
    <source>
        <dbReference type="ARBA" id="ARBA00007265"/>
    </source>
</evidence>
<sequence length="505" mass="55974">MPIAEIAAPFQLEYPPLVGALLPLIGEREAYLVGGAVRDALLRRPSHDLDLAVPDDGRQLARRIANAFQGDYYALDAERQVGRALVRYDGVPYSVDVARFRGASLEEDLRGRDFTVNAIAVPLRGDLQTLIDPLNGVQDLFDKRLRRCTPEAIRTDPIRALRAIRQSLQFKLLIERETRADLRTYGVGILSSSPERVRDEFMSMLNGAKPQAALRALDSLGLLRLIVPEVEAMRGLTQPEPHIYDLWEHTLNAVERMDAVLTTISPLRTEESAADSALGLIVYLLDVFRPQLQAHLEVPLPNGRTVRALLILAALLHDCGKPATRSLDEDGRVHFHQHEIVGAEQAAARAEALRLSNEEMARLVGCVRHHMRPMHLRSAEPLSRRAIYRFWKATGPVGVDVCLLTLADYLATVGTHLQVQAWLGHLQVVRALLEAYFNQHAQVVSPPPLIDGTTLMEALKLAPSRLVGQLLEQIAEAQASGEINTPEEALELARRLRTNTDAAQG</sequence>
<reference evidence="13 14" key="1">
    <citation type="submission" date="2017-11" db="EMBL/GenBank/DDBJ databases">
        <title>Evolution of Phototrophy in the Chloroflexi Phylum Driven by Horizontal Gene Transfer.</title>
        <authorList>
            <person name="Ward L.M."/>
            <person name="Hemp J."/>
            <person name="Shih P.M."/>
            <person name="Mcglynn S.E."/>
            <person name="Fischer W."/>
        </authorList>
    </citation>
    <scope>NUCLEOTIDE SEQUENCE [LARGE SCALE GENOMIC DNA]</scope>
    <source>
        <strain evidence="13">CP1_1M</strain>
    </source>
</reference>
<dbReference type="InterPro" id="IPR032828">
    <property type="entry name" value="PolyA_RNA-bd"/>
</dbReference>
<keyword evidence="6 13" id="KW-0548">Nucleotidyltransferase</keyword>
<dbReference type="Proteomes" id="UP000228947">
    <property type="component" value="Unassembled WGS sequence"/>
</dbReference>
<evidence type="ECO:0000256" key="3">
    <source>
        <dbReference type="ARBA" id="ARBA00022555"/>
    </source>
</evidence>
<dbReference type="PANTHER" id="PTHR47545">
    <property type="entry name" value="MULTIFUNCTIONAL CCA PROTEIN"/>
    <property type="match status" value="1"/>
</dbReference>
<dbReference type="NCBIfam" id="TIGR00277">
    <property type="entry name" value="HDIG"/>
    <property type="match status" value="1"/>
</dbReference>
<evidence type="ECO:0000313" key="13">
    <source>
        <dbReference type="EMBL" id="PJF42678.1"/>
    </source>
</evidence>
<keyword evidence="8" id="KW-0547">Nucleotide-binding</keyword>
<proteinExistence type="inferred from homology"/>
<keyword evidence="4 11" id="KW-0808">Transferase</keyword>
<evidence type="ECO:0000256" key="10">
    <source>
        <dbReference type="ARBA" id="ARBA00022884"/>
    </source>
</evidence>
<comment type="cofactor">
    <cofactor evidence="1">
        <name>Mg(2+)</name>
        <dbReference type="ChEBI" id="CHEBI:18420"/>
    </cofactor>
</comment>
<evidence type="ECO:0000256" key="5">
    <source>
        <dbReference type="ARBA" id="ARBA00022694"/>
    </source>
</evidence>
<dbReference type="Gene3D" id="1.10.3090.10">
    <property type="entry name" value="cca-adding enzyme, domain 2"/>
    <property type="match status" value="1"/>
</dbReference>
<dbReference type="Pfam" id="PF01966">
    <property type="entry name" value="HD"/>
    <property type="match status" value="1"/>
</dbReference>
<dbReference type="GO" id="GO:0000166">
    <property type="term" value="F:nucleotide binding"/>
    <property type="evidence" value="ECO:0007669"/>
    <property type="project" value="UniProtKB-KW"/>
</dbReference>
<evidence type="ECO:0000256" key="1">
    <source>
        <dbReference type="ARBA" id="ARBA00001946"/>
    </source>
</evidence>
<dbReference type="SMART" id="SM00471">
    <property type="entry name" value="HDc"/>
    <property type="match status" value="1"/>
</dbReference>
<evidence type="ECO:0000256" key="4">
    <source>
        <dbReference type="ARBA" id="ARBA00022679"/>
    </source>
</evidence>
<evidence type="ECO:0000259" key="12">
    <source>
        <dbReference type="SMART" id="SM00471"/>
    </source>
</evidence>
<gene>
    <name evidence="13" type="ORF">CUN50_03170</name>
</gene>
<comment type="similarity">
    <text evidence="2 11">Belongs to the tRNA nucleotidyltransferase/poly(A) polymerase family.</text>
</comment>
<dbReference type="Pfam" id="PF01743">
    <property type="entry name" value="PolyA_pol"/>
    <property type="match status" value="1"/>
</dbReference>
<comment type="caution">
    <text evidence="13">The sequence shown here is derived from an EMBL/GenBank/DDBJ whole genome shotgun (WGS) entry which is preliminary data.</text>
</comment>
<organism evidence="13 14">
    <name type="scientific">Candidatus Thermofonsia Clade 1 bacterium</name>
    <dbReference type="NCBI Taxonomy" id="2364210"/>
    <lineage>
        <taxon>Bacteria</taxon>
        <taxon>Bacillati</taxon>
        <taxon>Chloroflexota</taxon>
        <taxon>Candidatus Thermofontia</taxon>
        <taxon>Candidatus Thermofonsia Clade 1</taxon>
    </lineage>
</organism>
<dbReference type="EMBL" id="PGTL01000011">
    <property type="protein sequence ID" value="PJF42678.1"/>
    <property type="molecule type" value="Genomic_DNA"/>
</dbReference>
<evidence type="ECO:0000256" key="8">
    <source>
        <dbReference type="ARBA" id="ARBA00022741"/>
    </source>
</evidence>
<keyword evidence="3" id="KW-0820">tRNA-binding</keyword>
<dbReference type="GO" id="GO:0008033">
    <property type="term" value="P:tRNA processing"/>
    <property type="evidence" value="ECO:0007669"/>
    <property type="project" value="UniProtKB-KW"/>
</dbReference>
<dbReference type="PANTHER" id="PTHR47545:SF2">
    <property type="entry name" value="CC-ADDING TRNA NUCLEOTIDYLTRANSFERASE"/>
    <property type="match status" value="1"/>
</dbReference>
<dbReference type="InterPro" id="IPR043519">
    <property type="entry name" value="NT_sf"/>
</dbReference>
<dbReference type="InterPro" id="IPR006674">
    <property type="entry name" value="HD_domain"/>
</dbReference>
<evidence type="ECO:0000256" key="11">
    <source>
        <dbReference type="RuleBase" id="RU003953"/>
    </source>
</evidence>
<dbReference type="InterPro" id="IPR006675">
    <property type="entry name" value="HDIG_dom"/>
</dbReference>
<dbReference type="Gene3D" id="3.30.460.10">
    <property type="entry name" value="Beta Polymerase, domain 2"/>
    <property type="match status" value="1"/>
</dbReference>
<evidence type="ECO:0000313" key="14">
    <source>
        <dbReference type="Proteomes" id="UP000228947"/>
    </source>
</evidence>
<evidence type="ECO:0000256" key="9">
    <source>
        <dbReference type="ARBA" id="ARBA00022842"/>
    </source>
</evidence>
<dbReference type="SUPFAM" id="SSF81301">
    <property type="entry name" value="Nucleotidyltransferase"/>
    <property type="match status" value="1"/>
</dbReference>
<name>A0A2M8PYN9_9CHLR</name>
<dbReference type="SUPFAM" id="SSF81891">
    <property type="entry name" value="Poly A polymerase C-terminal region-like"/>
    <property type="match status" value="1"/>
</dbReference>
<keyword evidence="10 11" id="KW-0694">RNA-binding</keyword>
<keyword evidence="5" id="KW-0819">tRNA processing</keyword>